<dbReference type="GO" id="GO:0046872">
    <property type="term" value="F:metal ion binding"/>
    <property type="evidence" value="ECO:0007669"/>
    <property type="project" value="UniProtKB-KW"/>
</dbReference>
<keyword evidence="6" id="KW-0812">Transmembrane</keyword>
<dbReference type="Gene3D" id="2.60.120.260">
    <property type="entry name" value="Galactose-binding domain-like"/>
    <property type="match status" value="1"/>
</dbReference>
<keyword evidence="10" id="KW-1185">Reference proteome</keyword>
<keyword evidence="6" id="KW-1133">Transmembrane helix</keyword>
<feature type="domain" description="EGF-like" evidence="8">
    <location>
        <begin position="469"/>
        <end position="480"/>
    </location>
</feature>
<evidence type="ECO:0000256" key="4">
    <source>
        <dbReference type="ARBA" id="ARBA00023157"/>
    </source>
</evidence>
<dbReference type="GO" id="GO:0005044">
    <property type="term" value="F:scavenger receptor activity"/>
    <property type="evidence" value="ECO:0007669"/>
    <property type="project" value="InterPro"/>
</dbReference>
<dbReference type="SMART" id="SM00181">
    <property type="entry name" value="EGF"/>
    <property type="match status" value="3"/>
</dbReference>
<dbReference type="SMART" id="SM00607">
    <property type="entry name" value="FTP"/>
    <property type="match status" value="1"/>
</dbReference>
<comment type="caution">
    <text evidence="9">The sequence shown here is derived from an EMBL/GenBank/DDBJ whole genome shotgun (WGS) entry which is preliminary data.</text>
</comment>
<keyword evidence="7" id="KW-0732">Signal</keyword>
<proteinExistence type="predicted"/>
<evidence type="ECO:0000256" key="2">
    <source>
        <dbReference type="ARBA" id="ARBA00022723"/>
    </source>
</evidence>
<keyword evidence="6" id="KW-0472">Membrane</keyword>
<evidence type="ECO:0000256" key="5">
    <source>
        <dbReference type="SAM" id="MobiDB-lite"/>
    </source>
</evidence>
<dbReference type="Pfam" id="PF22633">
    <property type="entry name" value="F5_F8_type_C_2"/>
    <property type="match status" value="1"/>
</dbReference>
<dbReference type="AlphaFoldDB" id="A0AAV2IE03"/>
<keyword evidence="3" id="KW-0106">Calcium</keyword>
<organism evidence="9 10">
    <name type="scientific">Lymnaea stagnalis</name>
    <name type="common">Great pond snail</name>
    <name type="synonym">Helix stagnalis</name>
    <dbReference type="NCBI Taxonomy" id="6523"/>
    <lineage>
        <taxon>Eukaryota</taxon>
        <taxon>Metazoa</taxon>
        <taxon>Spiralia</taxon>
        <taxon>Lophotrochozoa</taxon>
        <taxon>Mollusca</taxon>
        <taxon>Gastropoda</taxon>
        <taxon>Heterobranchia</taxon>
        <taxon>Euthyneura</taxon>
        <taxon>Panpulmonata</taxon>
        <taxon>Hygrophila</taxon>
        <taxon>Lymnaeoidea</taxon>
        <taxon>Lymnaeidae</taxon>
        <taxon>Lymnaea</taxon>
    </lineage>
</organism>
<feature type="chain" id="PRO_5043348652" description="EGF-like domain-containing protein" evidence="7">
    <location>
        <begin position="29"/>
        <end position="614"/>
    </location>
</feature>
<evidence type="ECO:0000313" key="9">
    <source>
        <dbReference type="EMBL" id="CAL1544495.1"/>
    </source>
</evidence>
<keyword evidence="4" id="KW-1015">Disulfide bond</keyword>
<reference evidence="9 10" key="1">
    <citation type="submission" date="2024-04" db="EMBL/GenBank/DDBJ databases">
        <authorList>
            <consortium name="Genoscope - CEA"/>
            <person name="William W."/>
        </authorList>
    </citation>
    <scope>NUCLEOTIDE SEQUENCE [LARGE SCALE GENOMIC DNA]</scope>
</reference>
<dbReference type="EMBL" id="CAXITT010000625">
    <property type="protein sequence ID" value="CAL1544495.1"/>
    <property type="molecule type" value="Genomic_DNA"/>
</dbReference>
<accession>A0AAV2IE03</accession>
<sequence length="614" mass="67829">MMAPVLRAWIYLLLSFLTLHTFSLSVSSCDVGWFGERCQYKCHCTNSSCDLQGECTNGSKCERGWFGPECQYQDLAVNGRILTLPLQERDKVLDGDEDTCHDNLQQMILTWSINYPLTWFRIKVLESDPDQLLNLTVLLKPHKTHDTTVINHPYINCSRKRTSFVNNRTVDVYCDVREGVQEILVYGAGIKTLCAVYVSGGRNVALKQTAWQSSTSASENAVASRAVDGKWLGQFQDNSCTHTDINDKTPVLKLTLSQPANINRFEILNRNDCCQRRLMYFSFETRSAKNDSVHVYRDAADAPQNSYTIVSIDPKEPVTTFTVAAHNEWQGYVVLTLCEVELYGDSACPPGKYGLECNETCNCAIKDDECFVSTGTCALGCAAGYYGDGCKQACPPHFWGVNCLSRCSERCSGSTCDSVTGRCVSGCQLGYKAPDCTEVCNPGNYGANCTLACPANCANGTCDHVTGSCVCKAGFHGASCSQAYSECCCNGTCNHVTGQCPLCVKGHEESQIPTCIRCEQTTQDTVIRDLFIALFIISLAVIVILVMILWRRFKQNWNVKRANQKVDAKQLKVYLTVRHQSGFPQKPSQSANNGVNQPTTESISQQRSQSANNG</sequence>
<feature type="region of interest" description="Disordered" evidence="5">
    <location>
        <begin position="582"/>
        <end position="614"/>
    </location>
</feature>
<dbReference type="InterPro" id="IPR000742">
    <property type="entry name" value="EGF"/>
</dbReference>
<dbReference type="InterPro" id="IPR006585">
    <property type="entry name" value="FTP1"/>
</dbReference>
<gene>
    <name evidence="9" type="ORF">GSLYS_00018008001</name>
</gene>
<feature type="signal peptide" evidence="7">
    <location>
        <begin position="1"/>
        <end position="28"/>
    </location>
</feature>
<feature type="transmembrane region" description="Helical" evidence="6">
    <location>
        <begin position="530"/>
        <end position="550"/>
    </location>
</feature>
<evidence type="ECO:0000259" key="8">
    <source>
        <dbReference type="PROSITE" id="PS01186"/>
    </source>
</evidence>
<protein>
    <recommendedName>
        <fullName evidence="8">EGF-like domain-containing protein</fullName>
    </recommendedName>
</protein>
<dbReference type="PROSITE" id="PS01186">
    <property type="entry name" value="EGF_2"/>
    <property type="match status" value="1"/>
</dbReference>
<dbReference type="PROSITE" id="PS51257">
    <property type="entry name" value="PROKAR_LIPOPROTEIN"/>
    <property type="match status" value="1"/>
</dbReference>
<feature type="non-terminal residue" evidence="9">
    <location>
        <position position="614"/>
    </location>
</feature>
<dbReference type="PANTHER" id="PTHR24043:SF8">
    <property type="entry name" value="EGF-LIKE DOMAIN-CONTAINING PROTEIN"/>
    <property type="match status" value="1"/>
</dbReference>
<dbReference type="Proteomes" id="UP001497497">
    <property type="component" value="Unassembled WGS sequence"/>
</dbReference>
<evidence type="ECO:0000256" key="3">
    <source>
        <dbReference type="ARBA" id="ARBA00022837"/>
    </source>
</evidence>
<dbReference type="InterPro" id="IPR008979">
    <property type="entry name" value="Galactose-bd-like_sf"/>
</dbReference>
<dbReference type="InterPro" id="IPR042635">
    <property type="entry name" value="MEGF10/SREC1/2-like"/>
</dbReference>
<dbReference type="SUPFAM" id="SSF49785">
    <property type="entry name" value="Galactose-binding domain-like"/>
    <property type="match status" value="1"/>
</dbReference>
<name>A0AAV2IE03_LYMST</name>
<dbReference type="PANTHER" id="PTHR24043">
    <property type="entry name" value="SCAVENGER RECEPTOR CLASS F"/>
    <property type="match status" value="1"/>
</dbReference>
<evidence type="ECO:0000256" key="6">
    <source>
        <dbReference type="SAM" id="Phobius"/>
    </source>
</evidence>
<keyword evidence="1" id="KW-0245">EGF-like domain</keyword>
<dbReference type="Gene3D" id="2.170.300.10">
    <property type="entry name" value="Tie2 ligand-binding domain superfamily"/>
    <property type="match status" value="1"/>
</dbReference>
<keyword evidence="2" id="KW-0479">Metal-binding</keyword>
<evidence type="ECO:0000313" key="10">
    <source>
        <dbReference type="Proteomes" id="UP001497497"/>
    </source>
</evidence>
<evidence type="ECO:0000256" key="7">
    <source>
        <dbReference type="SAM" id="SignalP"/>
    </source>
</evidence>
<evidence type="ECO:0000256" key="1">
    <source>
        <dbReference type="ARBA" id="ARBA00022536"/>
    </source>
</evidence>